<name>A0A2Z7C490_9LAMI</name>
<protein>
    <submittedName>
        <fullName evidence="2">Uncharacterized protein</fullName>
    </submittedName>
</protein>
<evidence type="ECO:0000313" key="3">
    <source>
        <dbReference type="Proteomes" id="UP000250235"/>
    </source>
</evidence>
<proteinExistence type="predicted"/>
<reference evidence="2 3" key="1">
    <citation type="journal article" date="2015" name="Proc. Natl. Acad. Sci. U.S.A.">
        <title>The resurrection genome of Boea hygrometrica: A blueprint for survival of dehydration.</title>
        <authorList>
            <person name="Xiao L."/>
            <person name="Yang G."/>
            <person name="Zhang L."/>
            <person name="Yang X."/>
            <person name="Zhao S."/>
            <person name="Ji Z."/>
            <person name="Zhou Q."/>
            <person name="Hu M."/>
            <person name="Wang Y."/>
            <person name="Chen M."/>
            <person name="Xu Y."/>
            <person name="Jin H."/>
            <person name="Xiao X."/>
            <person name="Hu G."/>
            <person name="Bao F."/>
            <person name="Hu Y."/>
            <person name="Wan P."/>
            <person name="Li L."/>
            <person name="Deng X."/>
            <person name="Kuang T."/>
            <person name="Xiang C."/>
            <person name="Zhu J.K."/>
            <person name="Oliver M.J."/>
            <person name="He Y."/>
        </authorList>
    </citation>
    <scope>NUCLEOTIDE SEQUENCE [LARGE SCALE GENOMIC DNA]</scope>
    <source>
        <strain evidence="3">cv. XS01</strain>
    </source>
</reference>
<feature type="region of interest" description="Disordered" evidence="1">
    <location>
        <begin position="1"/>
        <end position="34"/>
    </location>
</feature>
<sequence length="94" mass="10483">MEYETQTDQGGQDETVFTTAQDEQEMSTGGCPEGETYEIADWVEKADGTEKEESSYQHEKVTATNERMIVVRSAPEQPAQPSLTFTRSGIFTPI</sequence>
<keyword evidence="3" id="KW-1185">Reference proteome</keyword>
<accession>A0A2Z7C490</accession>
<evidence type="ECO:0000313" key="2">
    <source>
        <dbReference type="EMBL" id="KZV39055.1"/>
    </source>
</evidence>
<gene>
    <name evidence="2" type="ORF">F511_35730</name>
</gene>
<evidence type="ECO:0000256" key="1">
    <source>
        <dbReference type="SAM" id="MobiDB-lite"/>
    </source>
</evidence>
<feature type="compositionally biased region" description="Polar residues" evidence="1">
    <location>
        <begin position="1"/>
        <end position="21"/>
    </location>
</feature>
<dbReference type="Proteomes" id="UP000250235">
    <property type="component" value="Unassembled WGS sequence"/>
</dbReference>
<feature type="region of interest" description="Disordered" evidence="1">
    <location>
        <begin position="74"/>
        <end position="94"/>
    </location>
</feature>
<dbReference type="AlphaFoldDB" id="A0A2Z7C490"/>
<organism evidence="2 3">
    <name type="scientific">Dorcoceras hygrometricum</name>
    <dbReference type="NCBI Taxonomy" id="472368"/>
    <lineage>
        <taxon>Eukaryota</taxon>
        <taxon>Viridiplantae</taxon>
        <taxon>Streptophyta</taxon>
        <taxon>Embryophyta</taxon>
        <taxon>Tracheophyta</taxon>
        <taxon>Spermatophyta</taxon>
        <taxon>Magnoliopsida</taxon>
        <taxon>eudicotyledons</taxon>
        <taxon>Gunneridae</taxon>
        <taxon>Pentapetalae</taxon>
        <taxon>asterids</taxon>
        <taxon>lamiids</taxon>
        <taxon>Lamiales</taxon>
        <taxon>Gesneriaceae</taxon>
        <taxon>Didymocarpoideae</taxon>
        <taxon>Trichosporeae</taxon>
        <taxon>Loxocarpinae</taxon>
        <taxon>Dorcoceras</taxon>
    </lineage>
</organism>
<dbReference type="EMBL" id="KV001340">
    <property type="protein sequence ID" value="KZV39055.1"/>
    <property type="molecule type" value="Genomic_DNA"/>
</dbReference>
<feature type="compositionally biased region" description="Polar residues" evidence="1">
    <location>
        <begin position="79"/>
        <end position="94"/>
    </location>
</feature>